<gene>
    <name evidence="1" type="ORF">CGCSCA2_v002828</name>
</gene>
<evidence type="ECO:0000313" key="1">
    <source>
        <dbReference type="EMBL" id="KAF4863458.1"/>
    </source>
</evidence>
<name>A0A9P5F0J9_COLSI</name>
<dbReference type="EMBL" id="QPMT01000006">
    <property type="protein sequence ID" value="KAF4863458.1"/>
    <property type="molecule type" value="Genomic_DNA"/>
</dbReference>
<evidence type="ECO:0000313" key="2">
    <source>
        <dbReference type="Proteomes" id="UP000711996"/>
    </source>
</evidence>
<dbReference type="Proteomes" id="UP000711996">
    <property type="component" value="Unassembled WGS sequence"/>
</dbReference>
<dbReference type="AlphaFoldDB" id="A0A9P5F0J9"/>
<proteinExistence type="predicted"/>
<dbReference type="OrthoDB" id="4822836at2759"/>
<sequence>MRRDLLEMFLDDAGGFEKCLGLQYASHDAGIEESIRNPDPLLDRMGPITDRLFGLSLAEDYDYGGKLGARIKAGGFVGEAMPHPRISLQESVFGLSCRGDGVLQRSNCMLLVAPEKRRPKAKTQSTAKYDASS</sequence>
<keyword evidence="2" id="KW-1185">Reference proteome</keyword>
<reference evidence="1" key="1">
    <citation type="submission" date="2019-06" db="EMBL/GenBank/DDBJ databases">
        <authorList>
            <person name="Gan P."/>
            <person name="Shirasu K."/>
        </authorList>
    </citation>
    <scope>NUCLEOTIDE SEQUENCE [LARGE SCALE GENOMIC DNA]</scope>
    <source>
        <strain evidence="1">CAD2</strain>
    </source>
</reference>
<protein>
    <submittedName>
        <fullName evidence="1">Uncharacterized protein</fullName>
    </submittedName>
</protein>
<comment type="caution">
    <text evidence="1">The sequence shown here is derived from an EMBL/GenBank/DDBJ whole genome shotgun (WGS) entry which is preliminary data.</text>
</comment>
<accession>A0A9P5F0J9</accession>
<organism evidence="1 2">
    <name type="scientific">Colletotrichum siamense</name>
    <name type="common">Anthracnose fungus</name>
    <dbReference type="NCBI Taxonomy" id="690259"/>
    <lineage>
        <taxon>Eukaryota</taxon>
        <taxon>Fungi</taxon>
        <taxon>Dikarya</taxon>
        <taxon>Ascomycota</taxon>
        <taxon>Pezizomycotina</taxon>
        <taxon>Sordariomycetes</taxon>
        <taxon>Hypocreomycetidae</taxon>
        <taxon>Glomerellales</taxon>
        <taxon>Glomerellaceae</taxon>
        <taxon>Colletotrichum</taxon>
        <taxon>Colletotrichum gloeosporioides species complex</taxon>
    </lineage>
</organism>